<evidence type="ECO:0000256" key="1">
    <source>
        <dbReference type="SAM" id="MobiDB-lite"/>
    </source>
</evidence>
<gene>
    <name evidence="3" type="primary">LOC107120196</name>
</gene>
<evidence type="ECO:0000313" key="2">
    <source>
        <dbReference type="Proteomes" id="UP000694871"/>
    </source>
</evidence>
<accession>A0ABM1KX92</accession>
<keyword evidence="2" id="KW-1185">Reference proteome</keyword>
<organism evidence="2 3">
    <name type="scientific">Gekko japonicus</name>
    <name type="common">Schlegel's Japanese gecko</name>
    <dbReference type="NCBI Taxonomy" id="146911"/>
    <lineage>
        <taxon>Eukaryota</taxon>
        <taxon>Metazoa</taxon>
        <taxon>Chordata</taxon>
        <taxon>Craniata</taxon>
        <taxon>Vertebrata</taxon>
        <taxon>Euteleostomi</taxon>
        <taxon>Lepidosauria</taxon>
        <taxon>Squamata</taxon>
        <taxon>Bifurcata</taxon>
        <taxon>Gekkota</taxon>
        <taxon>Gekkonidae</taxon>
        <taxon>Gekkoninae</taxon>
        <taxon>Gekko</taxon>
    </lineage>
</organism>
<dbReference type="GeneID" id="107120196"/>
<evidence type="ECO:0000313" key="3">
    <source>
        <dbReference type="RefSeq" id="XP_015278329.1"/>
    </source>
</evidence>
<feature type="region of interest" description="Disordered" evidence="1">
    <location>
        <begin position="19"/>
        <end position="123"/>
    </location>
</feature>
<name>A0ABM1KX92_GEKJA</name>
<sequence length="123" mass="13008">MFVRPHHKKRFRQMCQDLTGMSCPEDSKELPLPAQEHGFLGPEGSCPATEEAEIQAGAAAPTPGSSKSEALKKSPGTACPAVCSESRVNETVGSSSWVRPPTGSDVAPLSPVNSCQEMPRMPS</sequence>
<dbReference type="RefSeq" id="XP_015278329.1">
    <property type="nucleotide sequence ID" value="XM_015422843.1"/>
</dbReference>
<protein>
    <submittedName>
        <fullName evidence="3">Regulator of telomere elongation helicase 1-like</fullName>
    </submittedName>
</protein>
<proteinExistence type="predicted"/>
<dbReference type="Proteomes" id="UP000694871">
    <property type="component" value="Unplaced"/>
</dbReference>
<reference evidence="3" key="1">
    <citation type="submission" date="2025-08" db="UniProtKB">
        <authorList>
            <consortium name="RefSeq"/>
        </authorList>
    </citation>
    <scope>IDENTIFICATION</scope>
</reference>